<name>A0ABW4RYX3_9ACTN</name>
<dbReference type="SUPFAM" id="SSF55729">
    <property type="entry name" value="Acyl-CoA N-acyltransferases (Nat)"/>
    <property type="match status" value="1"/>
</dbReference>
<keyword evidence="3" id="KW-0808">Transferase</keyword>
<dbReference type="Proteomes" id="UP001597326">
    <property type="component" value="Unassembled WGS sequence"/>
</dbReference>
<sequence>MSAGRLFTERCILLPLEMREVAARITSEDFFLPHAGLGLVHHGPDHPGDLLSIYPLLMAAAEHPEDHVTGTWTVVRRADLEAIGSIGVKGRPDDQGAVDIGYGFVPASWGQGFATEATGEVCRALLAQEVDLGAPVRELLADTRVDNLASQTVLRRCGFQLVGERHDCHDGPQLHWRRQDQRLDPQSGRDAVR</sequence>
<keyword evidence="4" id="KW-1185">Reference proteome</keyword>
<feature type="region of interest" description="Disordered" evidence="1">
    <location>
        <begin position="170"/>
        <end position="193"/>
    </location>
</feature>
<evidence type="ECO:0000313" key="4">
    <source>
        <dbReference type="Proteomes" id="UP001597326"/>
    </source>
</evidence>
<dbReference type="EMBL" id="JBHUFZ010000033">
    <property type="protein sequence ID" value="MFD1891487.1"/>
    <property type="molecule type" value="Genomic_DNA"/>
</dbReference>
<dbReference type="GO" id="GO:0016746">
    <property type="term" value="F:acyltransferase activity"/>
    <property type="evidence" value="ECO:0007669"/>
    <property type="project" value="UniProtKB-KW"/>
</dbReference>
<dbReference type="Gene3D" id="3.40.630.30">
    <property type="match status" value="1"/>
</dbReference>
<keyword evidence="3" id="KW-0012">Acyltransferase</keyword>
<evidence type="ECO:0000256" key="1">
    <source>
        <dbReference type="SAM" id="MobiDB-lite"/>
    </source>
</evidence>
<proteinExistence type="predicted"/>
<reference evidence="4" key="1">
    <citation type="journal article" date="2019" name="Int. J. Syst. Evol. Microbiol.">
        <title>The Global Catalogue of Microorganisms (GCM) 10K type strain sequencing project: providing services to taxonomists for standard genome sequencing and annotation.</title>
        <authorList>
            <consortium name="The Broad Institute Genomics Platform"/>
            <consortium name="The Broad Institute Genome Sequencing Center for Infectious Disease"/>
            <person name="Wu L."/>
            <person name="Ma J."/>
        </authorList>
    </citation>
    <scope>NUCLEOTIDE SEQUENCE [LARGE SCALE GENOMIC DNA]</scope>
    <source>
        <strain evidence="4">CAIM 431</strain>
    </source>
</reference>
<dbReference type="RefSeq" id="WP_343875915.1">
    <property type="nucleotide sequence ID" value="NZ_BAAAIX010000034.1"/>
</dbReference>
<dbReference type="PANTHER" id="PTHR43792">
    <property type="entry name" value="GNAT FAMILY, PUTATIVE (AFU_ORTHOLOGUE AFUA_3G00765)-RELATED-RELATED"/>
    <property type="match status" value="1"/>
</dbReference>
<protein>
    <submittedName>
        <fullName evidence="3">GNAT family N-acetyltransferase</fullName>
        <ecNumber evidence="3">2.3.-.-</ecNumber>
    </submittedName>
</protein>
<dbReference type="InterPro" id="IPR051531">
    <property type="entry name" value="N-acetyltransferase"/>
</dbReference>
<dbReference type="Pfam" id="PF13302">
    <property type="entry name" value="Acetyltransf_3"/>
    <property type="match status" value="1"/>
</dbReference>
<comment type="caution">
    <text evidence="3">The sequence shown here is derived from an EMBL/GenBank/DDBJ whole genome shotgun (WGS) entry which is preliminary data.</text>
</comment>
<accession>A0ABW4RYX3</accession>
<dbReference type="PANTHER" id="PTHR43792:SF13">
    <property type="entry name" value="ACETYLTRANSFERASE"/>
    <property type="match status" value="1"/>
</dbReference>
<evidence type="ECO:0000259" key="2">
    <source>
        <dbReference type="PROSITE" id="PS51186"/>
    </source>
</evidence>
<dbReference type="InterPro" id="IPR000182">
    <property type="entry name" value="GNAT_dom"/>
</dbReference>
<feature type="compositionally biased region" description="Basic and acidic residues" evidence="1">
    <location>
        <begin position="170"/>
        <end position="183"/>
    </location>
</feature>
<gene>
    <name evidence="3" type="ORF">ACFSCS_15035</name>
</gene>
<organism evidence="3 4">
    <name type="scientific">Luteococcus peritonei</name>
    <dbReference type="NCBI Taxonomy" id="88874"/>
    <lineage>
        <taxon>Bacteria</taxon>
        <taxon>Bacillati</taxon>
        <taxon>Actinomycetota</taxon>
        <taxon>Actinomycetes</taxon>
        <taxon>Propionibacteriales</taxon>
        <taxon>Propionibacteriaceae</taxon>
        <taxon>Luteococcus</taxon>
    </lineage>
</organism>
<evidence type="ECO:0000313" key="3">
    <source>
        <dbReference type="EMBL" id="MFD1891487.1"/>
    </source>
</evidence>
<feature type="domain" description="N-acetyltransferase" evidence="2">
    <location>
        <begin position="40"/>
        <end position="181"/>
    </location>
</feature>
<dbReference type="EC" id="2.3.-.-" evidence="3"/>
<dbReference type="PROSITE" id="PS51186">
    <property type="entry name" value="GNAT"/>
    <property type="match status" value="1"/>
</dbReference>
<dbReference type="InterPro" id="IPR016181">
    <property type="entry name" value="Acyl_CoA_acyltransferase"/>
</dbReference>